<dbReference type="Gene3D" id="1.25.40.10">
    <property type="entry name" value="Tetratricopeptide repeat domain"/>
    <property type="match status" value="1"/>
</dbReference>
<dbReference type="AlphaFoldDB" id="A0A381UYS4"/>
<reference evidence="1" key="1">
    <citation type="submission" date="2018-05" db="EMBL/GenBank/DDBJ databases">
        <authorList>
            <person name="Lanie J.A."/>
            <person name="Ng W.-L."/>
            <person name="Kazmierczak K.M."/>
            <person name="Andrzejewski T.M."/>
            <person name="Davidsen T.M."/>
            <person name="Wayne K.J."/>
            <person name="Tettelin H."/>
            <person name="Glass J.I."/>
            <person name="Rusch D."/>
            <person name="Podicherti R."/>
            <person name="Tsui H.-C.T."/>
            <person name="Winkler M.E."/>
        </authorList>
    </citation>
    <scope>NUCLEOTIDE SEQUENCE</scope>
</reference>
<organism evidence="1">
    <name type="scientific">marine metagenome</name>
    <dbReference type="NCBI Taxonomy" id="408172"/>
    <lineage>
        <taxon>unclassified sequences</taxon>
        <taxon>metagenomes</taxon>
        <taxon>ecological metagenomes</taxon>
    </lineage>
</organism>
<sequence>ALKPGLPQARFNLVTGLLKQARYSDALGHLEALASENPNDIQVQQYLKFTRSKLRETAKPQP</sequence>
<dbReference type="InterPro" id="IPR011990">
    <property type="entry name" value="TPR-like_helical_dom_sf"/>
</dbReference>
<accession>A0A381UYS4</accession>
<proteinExistence type="predicted"/>
<evidence type="ECO:0000313" key="1">
    <source>
        <dbReference type="EMBL" id="SVA32133.1"/>
    </source>
</evidence>
<feature type="non-terminal residue" evidence="1">
    <location>
        <position position="1"/>
    </location>
</feature>
<dbReference type="EMBL" id="UINC01007226">
    <property type="protein sequence ID" value="SVA32133.1"/>
    <property type="molecule type" value="Genomic_DNA"/>
</dbReference>
<dbReference type="SUPFAM" id="SSF48452">
    <property type="entry name" value="TPR-like"/>
    <property type="match status" value="1"/>
</dbReference>
<name>A0A381UYS4_9ZZZZ</name>
<gene>
    <name evidence="1" type="ORF">METZ01_LOCUS84987</name>
</gene>
<protein>
    <submittedName>
        <fullName evidence="1">Uncharacterized protein</fullName>
    </submittedName>
</protein>